<dbReference type="GO" id="GO:0016787">
    <property type="term" value="F:hydrolase activity"/>
    <property type="evidence" value="ECO:0007669"/>
    <property type="project" value="UniProtKB-KW"/>
</dbReference>
<dbReference type="InterPro" id="IPR014014">
    <property type="entry name" value="RNA_helicase_DEAD_Q_motif"/>
</dbReference>
<reference evidence="20" key="1">
    <citation type="submission" date="2013-05" db="EMBL/GenBank/DDBJ databases">
        <title>Draft genome sequences of six wheat associated Fusarium spp. isolates.</title>
        <authorList>
            <person name="Moolhuijzen P.M."/>
            <person name="Manners J.M."/>
            <person name="Wilcox S."/>
            <person name="Bellgard M.I."/>
            <person name="Gardiner D.M."/>
        </authorList>
    </citation>
    <scope>NUCLEOTIDE SEQUENCE</scope>
    <source>
        <strain evidence="20">CS3487</strain>
        <strain evidence="20">CS3487</strain>
    </source>
</reference>
<feature type="domain" description="DEAD-box RNA helicase Q" evidence="19">
    <location>
        <begin position="138"/>
        <end position="166"/>
    </location>
</feature>
<dbReference type="InterPro" id="IPR011545">
    <property type="entry name" value="DEAD/DEAH_box_helicase_dom"/>
</dbReference>
<accession>A0A096PE46</accession>
<dbReference type="PROSITE" id="PS00039">
    <property type="entry name" value="DEAD_ATP_HELICASE"/>
    <property type="match status" value="1"/>
</dbReference>
<dbReference type="PROSITE" id="PS51194">
    <property type="entry name" value="HELICASE_CTER"/>
    <property type="match status" value="1"/>
</dbReference>
<dbReference type="PANTHER" id="PTHR47958">
    <property type="entry name" value="ATP-DEPENDENT RNA HELICASE DBP3"/>
    <property type="match status" value="1"/>
</dbReference>
<evidence type="ECO:0000313" key="20">
    <source>
        <dbReference type="EMBL" id="CEG03027.1"/>
    </source>
</evidence>
<dbReference type="GO" id="GO:0003724">
    <property type="term" value="F:RNA helicase activity"/>
    <property type="evidence" value="ECO:0007669"/>
    <property type="project" value="UniProtKB-EC"/>
</dbReference>
<dbReference type="FunFam" id="3.40.50.300:FF:000008">
    <property type="entry name" value="ATP-dependent RNA helicase RhlB"/>
    <property type="match status" value="1"/>
</dbReference>
<evidence type="ECO:0000256" key="14">
    <source>
        <dbReference type="PROSITE-ProRule" id="PRU00552"/>
    </source>
</evidence>
<evidence type="ECO:0000256" key="15">
    <source>
        <dbReference type="RuleBase" id="RU000492"/>
    </source>
</evidence>
<dbReference type="InterPro" id="IPR014001">
    <property type="entry name" value="Helicase_ATP-bd"/>
</dbReference>
<keyword evidence="8" id="KW-0648">Protein biosynthesis</keyword>
<dbReference type="PROSITE" id="PS51195">
    <property type="entry name" value="Q_MOTIF"/>
    <property type="match status" value="1"/>
</dbReference>
<dbReference type="InterPro" id="IPR027417">
    <property type="entry name" value="P-loop_NTPase"/>
</dbReference>
<evidence type="ECO:0000256" key="8">
    <source>
        <dbReference type="ARBA" id="ARBA00022917"/>
    </source>
</evidence>
<evidence type="ECO:0000256" key="7">
    <source>
        <dbReference type="ARBA" id="ARBA00022884"/>
    </source>
</evidence>
<evidence type="ECO:0000256" key="3">
    <source>
        <dbReference type="ARBA" id="ARBA00022741"/>
    </source>
</evidence>
<dbReference type="EC" id="3.6.4.13" evidence="1"/>
<proteinExistence type="inferred from homology"/>
<feature type="domain" description="Helicase C-terminal" evidence="18">
    <location>
        <begin position="371"/>
        <end position="531"/>
    </location>
</feature>
<comment type="catalytic activity">
    <reaction evidence="13">
        <text>ATP + H2O = ADP + phosphate + H(+)</text>
        <dbReference type="Rhea" id="RHEA:13065"/>
        <dbReference type="ChEBI" id="CHEBI:15377"/>
        <dbReference type="ChEBI" id="CHEBI:15378"/>
        <dbReference type="ChEBI" id="CHEBI:30616"/>
        <dbReference type="ChEBI" id="CHEBI:43474"/>
        <dbReference type="ChEBI" id="CHEBI:456216"/>
        <dbReference type="EC" id="3.6.4.13"/>
    </reaction>
</comment>
<evidence type="ECO:0000259" key="19">
    <source>
        <dbReference type="PROSITE" id="PS51195"/>
    </source>
</evidence>
<dbReference type="AlphaFoldDB" id="A0A096PE46"/>
<dbReference type="EMBL" id="CBME010001594">
    <property type="protein sequence ID" value="CEG03027.1"/>
    <property type="molecule type" value="Genomic_DNA"/>
</dbReference>
<feature type="region of interest" description="Disordered" evidence="16">
    <location>
        <begin position="1"/>
        <end position="73"/>
    </location>
</feature>
<comment type="similarity">
    <text evidence="9">Belongs to the DEAD box helicase family. DDX3/DED1 subfamily.</text>
</comment>
<evidence type="ECO:0000256" key="4">
    <source>
        <dbReference type="ARBA" id="ARBA00022801"/>
    </source>
</evidence>
<keyword evidence="4 15" id="KW-0378">Hydrolase</keyword>
<evidence type="ECO:0000256" key="16">
    <source>
        <dbReference type="SAM" id="MobiDB-lite"/>
    </source>
</evidence>
<keyword evidence="5 15" id="KW-0347">Helicase</keyword>
<feature type="compositionally biased region" description="Low complexity" evidence="16">
    <location>
        <begin position="42"/>
        <end position="55"/>
    </location>
</feature>
<feature type="short sequence motif" description="Q motif" evidence="14">
    <location>
        <begin position="138"/>
        <end position="166"/>
    </location>
</feature>
<dbReference type="Pfam" id="PF00270">
    <property type="entry name" value="DEAD"/>
    <property type="match status" value="1"/>
</dbReference>
<keyword evidence="2" id="KW-0396">Initiation factor</keyword>
<dbReference type="GO" id="GO:0005524">
    <property type="term" value="F:ATP binding"/>
    <property type="evidence" value="ECO:0007669"/>
    <property type="project" value="UniProtKB-KW"/>
</dbReference>
<keyword evidence="6 15" id="KW-0067">ATP-binding</keyword>
<keyword evidence="3 15" id="KW-0547">Nucleotide-binding</keyword>
<name>A0A096PE46_FUSPS</name>
<comment type="function">
    <text evidence="12">ATP-binding RNA helicase involved in translation initiation. Remodels RNA in response to ADP and ATP concentrations by facilitating disruption, but also formation of RNA duplexes.</text>
</comment>
<keyword evidence="7" id="KW-0694">RNA-binding</keyword>
<evidence type="ECO:0000256" key="5">
    <source>
        <dbReference type="ARBA" id="ARBA00022806"/>
    </source>
</evidence>
<gene>
    <name evidence="20" type="ORF">BN848_0102110</name>
</gene>
<dbReference type="SMART" id="SM00487">
    <property type="entry name" value="DEXDc"/>
    <property type="match status" value="1"/>
</dbReference>
<evidence type="ECO:0000256" key="13">
    <source>
        <dbReference type="ARBA" id="ARBA00047984"/>
    </source>
</evidence>
<evidence type="ECO:0000256" key="12">
    <source>
        <dbReference type="ARBA" id="ARBA00025161"/>
    </source>
</evidence>
<dbReference type="Pfam" id="PF00271">
    <property type="entry name" value="Helicase_C"/>
    <property type="match status" value="1"/>
</dbReference>
<feature type="domain" description="Helicase ATP-binding" evidence="17">
    <location>
        <begin position="169"/>
        <end position="360"/>
    </location>
</feature>
<evidence type="ECO:0000256" key="1">
    <source>
        <dbReference type="ARBA" id="ARBA00012552"/>
    </source>
</evidence>
<evidence type="ECO:0000256" key="10">
    <source>
        <dbReference type="ARBA" id="ARBA00024397"/>
    </source>
</evidence>
<protein>
    <recommendedName>
        <fullName evidence="10">ATP-dependent RNA helicase DED1</fullName>
        <ecNumber evidence="1">3.6.4.13</ecNumber>
    </recommendedName>
    <alternativeName>
        <fullName evidence="11">ATP-dependent RNA helicase ded1</fullName>
    </alternativeName>
</protein>
<dbReference type="GO" id="GO:0003743">
    <property type="term" value="F:translation initiation factor activity"/>
    <property type="evidence" value="ECO:0007669"/>
    <property type="project" value="UniProtKB-KW"/>
</dbReference>
<dbReference type="FunFam" id="3.40.50.300:FF:000160">
    <property type="entry name" value="ATP-dependent RNA helicase DDX3X"/>
    <property type="match status" value="1"/>
</dbReference>
<dbReference type="GO" id="GO:0003723">
    <property type="term" value="F:RNA binding"/>
    <property type="evidence" value="ECO:0007669"/>
    <property type="project" value="UniProtKB-KW"/>
</dbReference>
<feature type="compositionally biased region" description="Gly residues" evidence="16">
    <location>
        <begin position="536"/>
        <end position="555"/>
    </location>
</feature>
<dbReference type="InterPro" id="IPR001650">
    <property type="entry name" value="Helicase_C-like"/>
</dbReference>
<dbReference type="CDD" id="cd18787">
    <property type="entry name" value="SF2_C_DEAD"/>
    <property type="match status" value="1"/>
</dbReference>
<evidence type="ECO:0000256" key="11">
    <source>
        <dbReference type="ARBA" id="ARBA00024405"/>
    </source>
</evidence>
<feature type="region of interest" description="Disordered" evidence="16">
    <location>
        <begin position="534"/>
        <end position="564"/>
    </location>
</feature>
<sequence>MADQINMGGLSLNEGGHQGPPQGRSYIPPHMRGRGGPPPAGPQAGPQAGPPAMNGGPPPAAPGPNGIGNSAWANQNYGARQNNWSNDHIPGPANPRVERELFGVTAEDPSKQHTGINFEKYDDIPVEASGTDVPEPVHQFTTPPLDEHLCRNIELAHYKVPTPVQKYSIPIVSGGRDLMACAQTGSGKTGGFLFPILSQAFLNGPSAVPANAAGQFGRQRKAYPTSLILAPTRELVSQIFDESRKFAYRSWVRPCVVYGGADIGSQLRQIERGCDLLVATPGRLVDLIERGRISLQNIKYLVLDEADRMLDMGFEPQIRRIVEGEDMPQVQDRQTLMFSATFPRDIQMLARDFLKDYIFLSVGRVGSTSENITQKVEYVEDVDKRSVLLDILHSHANGLTLIFVETKRMADSLSDFLINQNFPATSIHGDRTQRERERALEFFRNGRCPILVATAVAARGLDIPHVTHVINYDLPTDVDDYVHRIGRTGRAGNTGIATAFFNRGNRGIVRELMDLLKEANQEVPAFLETIARESSFGGGGRGGRSRGGGGRGGGATHSNTSQQI</sequence>
<evidence type="ECO:0000256" key="9">
    <source>
        <dbReference type="ARBA" id="ARBA00024358"/>
    </source>
</evidence>
<evidence type="ECO:0000259" key="18">
    <source>
        <dbReference type="PROSITE" id="PS51194"/>
    </source>
</evidence>
<organism evidence="20">
    <name type="scientific">Fusarium pseudograminearum CS3487</name>
    <dbReference type="NCBI Taxonomy" id="1318458"/>
    <lineage>
        <taxon>Eukaryota</taxon>
        <taxon>Fungi</taxon>
        <taxon>Dikarya</taxon>
        <taxon>Ascomycota</taxon>
        <taxon>Pezizomycotina</taxon>
        <taxon>Sordariomycetes</taxon>
        <taxon>Hypocreomycetidae</taxon>
        <taxon>Hypocreales</taxon>
        <taxon>Nectriaceae</taxon>
        <taxon>Fusarium</taxon>
    </lineage>
</organism>
<dbReference type="PROSITE" id="PS51192">
    <property type="entry name" value="HELICASE_ATP_BIND_1"/>
    <property type="match status" value="1"/>
</dbReference>
<evidence type="ECO:0000256" key="6">
    <source>
        <dbReference type="ARBA" id="ARBA00022840"/>
    </source>
</evidence>
<dbReference type="SMART" id="SM00490">
    <property type="entry name" value="HELICc"/>
    <property type="match status" value="1"/>
</dbReference>
<dbReference type="Gene3D" id="3.40.50.300">
    <property type="entry name" value="P-loop containing nucleotide triphosphate hydrolases"/>
    <property type="match status" value="2"/>
</dbReference>
<dbReference type="SUPFAM" id="SSF52540">
    <property type="entry name" value="P-loop containing nucleoside triphosphate hydrolases"/>
    <property type="match status" value="1"/>
</dbReference>
<dbReference type="InterPro" id="IPR000629">
    <property type="entry name" value="RNA-helicase_DEAD-box_CS"/>
</dbReference>
<comment type="caution">
    <text evidence="20">The sequence shown here is derived from an EMBL/GenBank/DDBJ whole genome shotgun (WGS) entry which is preliminary data.</text>
</comment>
<evidence type="ECO:0000259" key="17">
    <source>
        <dbReference type="PROSITE" id="PS51192"/>
    </source>
</evidence>
<evidence type="ECO:0000256" key="2">
    <source>
        <dbReference type="ARBA" id="ARBA00022540"/>
    </source>
</evidence>